<feature type="signal peptide" evidence="7">
    <location>
        <begin position="1"/>
        <end position="24"/>
    </location>
</feature>
<evidence type="ECO:0000256" key="6">
    <source>
        <dbReference type="PROSITE-ProRule" id="PRU00433"/>
    </source>
</evidence>
<protein>
    <submittedName>
        <fullName evidence="9">Cytochrome c</fullName>
    </submittedName>
</protein>
<dbReference type="Pfam" id="PF00034">
    <property type="entry name" value="Cytochrom_C"/>
    <property type="match status" value="1"/>
</dbReference>
<keyword evidence="7" id="KW-0732">Signal</keyword>
<dbReference type="PANTHER" id="PTHR11961">
    <property type="entry name" value="CYTOCHROME C"/>
    <property type="match status" value="1"/>
</dbReference>
<proteinExistence type="predicted"/>
<dbReference type="AlphaFoldDB" id="A0A0D6PC98"/>
<dbReference type="GO" id="GO:0020037">
    <property type="term" value="F:heme binding"/>
    <property type="evidence" value="ECO:0007669"/>
    <property type="project" value="InterPro"/>
</dbReference>
<evidence type="ECO:0000313" key="9">
    <source>
        <dbReference type="EMBL" id="GAN78484.1"/>
    </source>
</evidence>
<evidence type="ECO:0000259" key="8">
    <source>
        <dbReference type="PROSITE" id="PS51007"/>
    </source>
</evidence>
<dbReference type="InterPro" id="IPR036909">
    <property type="entry name" value="Cyt_c-like_dom_sf"/>
</dbReference>
<evidence type="ECO:0000256" key="3">
    <source>
        <dbReference type="ARBA" id="ARBA00022723"/>
    </source>
</evidence>
<evidence type="ECO:0000313" key="10">
    <source>
        <dbReference type="Proteomes" id="UP000032680"/>
    </source>
</evidence>
<organism evidence="9 10">
    <name type="scientific">Acidisphaera rubrifaciens HS-AP3</name>
    <dbReference type="NCBI Taxonomy" id="1231350"/>
    <lineage>
        <taxon>Bacteria</taxon>
        <taxon>Pseudomonadati</taxon>
        <taxon>Pseudomonadota</taxon>
        <taxon>Alphaproteobacteria</taxon>
        <taxon>Acetobacterales</taxon>
        <taxon>Acetobacteraceae</taxon>
        <taxon>Acidisphaera</taxon>
    </lineage>
</organism>
<dbReference type="InterPro" id="IPR009056">
    <property type="entry name" value="Cyt_c-like_dom"/>
</dbReference>
<keyword evidence="10" id="KW-1185">Reference proteome</keyword>
<keyword evidence="5 6" id="KW-0408">Iron</keyword>
<feature type="domain" description="Cytochrome c" evidence="8">
    <location>
        <begin position="25"/>
        <end position="125"/>
    </location>
</feature>
<dbReference type="EMBL" id="BANB01000923">
    <property type="protein sequence ID" value="GAN78484.1"/>
    <property type="molecule type" value="Genomic_DNA"/>
</dbReference>
<evidence type="ECO:0000256" key="7">
    <source>
        <dbReference type="SAM" id="SignalP"/>
    </source>
</evidence>
<dbReference type="GO" id="GO:0046872">
    <property type="term" value="F:metal ion binding"/>
    <property type="evidence" value="ECO:0007669"/>
    <property type="project" value="UniProtKB-KW"/>
</dbReference>
<dbReference type="PRINTS" id="PR00604">
    <property type="entry name" value="CYTCHRMECIAB"/>
</dbReference>
<dbReference type="Proteomes" id="UP000032680">
    <property type="component" value="Unassembled WGS sequence"/>
</dbReference>
<keyword evidence="1" id="KW-0813">Transport</keyword>
<comment type="caution">
    <text evidence="9">The sequence shown here is derived from an EMBL/GenBank/DDBJ whole genome shotgun (WGS) entry which is preliminary data.</text>
</comment>
<sequence length="131" mass="13580">MLRHAAIAAVFAAAATLAAMPAHAQDAAAGAKTFVVCRACHQIGPGAKNMVGPELNGVVGRKAGSVPGFSYSEANKTSGITWDEATLTKYLANPQKVVPGTKMIFAGIHDPAKVQDVIAFLKQYNADGTKK</sequence>
<dbReference type="Gene3D" id="1.10.760.10">
    <property type="entry name" value="Cytochrome c-like domain"/>
    <property type="match status" value="1"/>
</dbReference>
<accession>A0A0D6PC98</accession>
<dbReference type="GO" id="GO:0009055">
    <property type="term" value="F:electron transfer activity"/>
    <property type="evidence" value="ECO:0007669"/>
    <property type="project" value="InterPro"/>
</dbReference>
<dbReference type="RefSeq" id="WP_241771246.1">
    <property type="nucleotide sequence ID" value="NZ_BANB01000923.1"/>
</dbReference>
<dbReference type="InterPro" id="IPR002327">
    <property type="entry name" value="Cyt_c_1A/1B"/>
</dbReference>
<keyword evidence="4" id="KW-0249">Electron transport</keyword>
<reference evidence="9 10" key="1">
    <citation type="submission" date="2012-11" db="EMBL/GenBank/DDBJ databases">
        <title>Whole genome sequence of Acidisphaera rubrifaciens HS-AP3.</title>
        <authorList>
            <person name="Azuma Y."/>
            <person name="Higashiura N."/>
            <person name="Hirakawa H."/>
            <person name="Matsushita K."/>
        </authorList>
    </citation>
    <scope>NUCLEOTIDE SEQUENCE [LARGE SCALE GENOMIC DNA]</scope>
    <source>
        <strain evidence="9 10">HS-AP3</strain>
    </source>
</reference>
<evidence type="ECO:0000256" key="2">
    <source>
        <dbReference type="ARBA" id="ARBA00022617"/>
    </source>
</evidence>
<name>A0A0D6PC98_9PROT</name>
<feature type="chain" id="PRO_5002309868" evidence="7">
    <location>
        <begin position="25"/>
        <end position="131"/>
    </location>
</feature>
<gene>
    <name evidence="9" type="ORF">Asru_0926_02</name>
</gene>
<evidence type="ECO:0000256" key="5">
    <source>
        <dbReference type="ARBA" id="ARBA00023004"/>
    </source>
</evidence>
<dbReference type="SUPFAM" id="SSF46626">
    <property type="entry name" value="Cytochrome c"/>
    <property type="match status" value="1"/>
</dbReference>
<evidence type="ECO:0000256" key="1">
    <source>
        <dbReference type="ARBA" id="ARBA00022448"/>
    </source>
</evidence>
<dbReference type="FunFam" id="1.10.760.10:FF:000001">
    <property type="entry name" value="Cytochrome c iso-1"/>
    <property type="match status" value="1"/>
</dbReference>
<keyword evidence="3 6" id="KW-0479">Metal-binding</keyword>
<evidence type="ECO:0000256" key="4">
    <source>
        <dbReference type="ARBA" id="ARBA00022982"/>
    </source>
</evidence>
<keyword evidence="2 6" id="KW-0349">Heme</keyword>
<dbReference type="PROSITE" id="PS51007">
    <property type="entry name" value="CYTC"/>
    <property type="match status" value="1"/>
</dbReference>